<feature type="domain" description="STAS" evidence="2">
    <location>
        <begin position="305"/>
        <end position="393"/>
    </location>
</feature>
<name>A0ABW1ATG2_9RHOO</name>
<feature type="region of interest" description="Disordered" evidence="1">
    <location>
        <begin position="1"/>
        <end position="41"/>
    </location>
</feature>
<dbReference type="Pfam" id="PF01740">
    <property type="entry name" value="STAS"/>
    <property type="match status" value="1"/>
</dbReference>
<dbReference type="EMBL" id="JBHSOG010000049">
    <property type="protein sequence ID" value="MFC5770339.1"/>
    <property type="molecule type" value="Genomic_DNA"/>
</dbReference>
<feature type="compositionally biased region" description="Polar residues" evidence="1">
    <location>
        <begin position="32"/>
        <end position="41"/>
    </location>
</feature>
<evidence type="ECO:0000256" key="1">
    <source>
        <dbReference type="SAM" id="MobiDB-lite"/>
    </source>
</evidence>
<evidence type="ECO:0000259" key="2">
    <source>
        <dbReference type="PROSITE" id="PS50801"/>
    </source>
</evidence>
<protein>
    <submittedName>
        <fullName evidence="3">STAS domain-containing protein</fullName>
    </submittedName>
</protein>
<dbReference type="RefSeq" id="WP_096449939.1">
    <property type="nucleotide sequence ID" value="NZ_JBHSOG010000049.1"/>
</dbReference>
<sequence>MVLSFFGKKPPTGPSQRGTGTGADDRADESQPPRTELSSLNFGGIDASHALAQVARMVEVQESETGVGAAAEEAAVLYANGDVAEAERTLEAALDDPSTIAGDGLWLMLLDLYRLTGQKQRFEARVLDYATHFERSPPPWADLSPQAERRDAGVAPMVNLSGRLSAQAAAQFQQIGIIGRKSGAIRIDLGRVRGADEAGCALLRQALAALAADRVKVALLNCGPLADSLAGQTAPGRAEGRDVWLLLLDLLQYGADEARFENLAIDYAVTFEESPPSWEGRAAQAPAGRAAAATVPAGDAGADDVFRFDAELAGASNDTLRALAAFGAERTAIIVDCARLRRIDFVCAGTLFNILSTLRAQGRLVTLQNVNAMVGALLRVMNVDQVAHVTLRD</sequence>
<keyword evidence="4" id="KW-1185">Reference proteome</keyword>
<proteinExistence type="predicted"/>
<evidence type="ECO:0000313" key="4">
    <source>
        <dbReference type="Proteomes" id="UP001595974"/>
    </source>
</evidence>
<reference evidence="4" key="1">
    <citation type="journal article" date="2019" name="Int. J. Syst. Evol. Microbiol.">
        <title>The Global Catalogue of Microorganisms (GCM) 10K type strain sequencing project: providing services to taxonomists for standard genome sequencing and annotation.</title>
        <authorList>
            <consortium name="The Broad Institute Genomics Platform"/>
            <consortium name="The Broad Institute Genome Sequencing Center for Infectious Disease"/>
            <person name="Wu L."/>
            <person name="Ma J."/>
        </authorList>
    </citation>
    <scope>NUCLEOTIDE SEQUENCE [LARGE SCALE GENOMIC DNA]</scope>
    <source>
        <strain evidence="4">SHR3</strain>
    </source>
</reference>
<dbReference type="Proteomes" id="UP001595974">
    <property type="component" value="Unassembled WGS sequence"/>
</dbReference>
<dbReference type="InterPro" id="IPR036513">
    <property type="entry name" value="STAS_dom_sf"/>
</dbReference>
<comment type="caution">
    <text evidence="3">The sequence shown here is derived from an EMBL/GenBank/DDBJ whole genome shotgun (WGS) entry which is preliminary data.</text>
</comment>
<evidence type="ECO:0000313" key="3">
    <source>
        <dbReference type="EMBL" id="MFC5770339.1"/>
    </source>
</evidence>
<dbReference type="InterPro" id="IPR002645">
    <property type="entry name" value="STAS_dom"/>
</dbReference>
<organism evidence="3 4">
    <name type="scientific">Thauera sinica</name>
    <dbReference type="NCBI Taxonomy" id="2665146"/>
    <lineage>
        <taxon>Bacteria</taxon>
        <taxon>Pseudomonadati</taxon>
        <taxon>Pseudomonadota</taxon>
        <taxon>Betaproteobacteria</taxon>
        <taxon>Rhodocyclales</taxon>
        <taxon>Zoogloeaceae</taxon>
        <taxon>Thauera</taxon>
    </lineage>
</organism>
<dbReference type="PROSITE" id="PS50801">
    <property type="entry name" value="STAS"/>
    <property type="match status" value="1"/>
</dbReference>
<accession>A0ABW1ATG2</accession>
<dbReference type="Gene3D" id="3.30.750.24">
    <property type="entry name" value="STAS domain"/>
    <property type="match status" value="1"/>
</dbReference>
<dbReference type="CDD" id="cd07043">
    <property type="entry name" value="STAS_anti-anti-sigma_factors"/>
    <property type="match status" value="1"/>
</dbReference>
<dbReference type="SUPFAM" id="SSF52091">
    <property type="entry name" value="SpoIIaa-like"/>
    <property type="match status" value="1"/>
</dbReference>
<gene>
    <name evidence="3" type="ORF">ACFPTN_13230</name>
</gene>